<evidence type="ECO:0000313" key="1">
    <source>
        <dbReference type="EMBL" id="KAJ3592931.1"/>
    </source>
</evidence>
<protein>
    <submittedName>
        <fullName evidence="1">Uncharacterized protein</fullName>
    </submittedName>
</protein>
<gene>
    <name evidence="1" type="ORF">NHX12_005269</name>
</gene>
<keyword evidence="2" id="KW-1185">Reference proteome</keyword>
<organism evidence="1 2">
    <name type="scientific">Muraenolepis orangiensis</name>
    <name type="common">Patagonian moray cod</name>
    <dbReference type="NCBI Taxonomy" id="630683"/>
    <lineage>
        <taxon>Eukaryota</taxon>
        <taxon>Metazoa</taxon>
        <taxon>Chordata</taxon>
        <taxon>Craniata</taxon>
        <taxon>Vertebrata</taxon>
        <taxon>Euteleostomi</taxon>
        <taxon>Actinopterygii</taxon>
        <taxon>Neopterygii</taxon>
        <taxon>Teleostei</taxon>
        <taxon>Neoteleostei</taxon>
        <taxon>Acanthomorphata</taxon>
        <taxon>Zeiogadaria</taxon>
        <taxon>Gadariae</taxon>
        <taxon>Gadiformes</taxon>
        <taxon>Muraenolepidoidei</taxon>
        <taxon>Muraenolepididae</taxon>
        <taxon>Muraenolepis</taxon>
    </lineage>
</organism>
<accession>A0A9Q0IDJ7</accession>
<proteinExistence type="predicted"/>
<dbReference type="AlphaFoldDB" id="A0A9Q0IDJ7"/>
<name>A0A9Q0IDJ7_9TELE</name>
<dbReference type="Proteomes" id="UP001148018">
    <property type="component" value="Unassembled WGS sequence"/>
</dbReference>
<evidence type="ECO:0000313" key="2">
    <source>
        <dbReference type="Proteomes" id="UP001148018"/>
    </source>
</evidence>
<sequence length="86" mass="9589">MAYGPTAMICQHGQILIGATEWLLSGKGRFITRAQEAEDEGRGSPRGSGTALAVFWADMRHCGCEPKKTMKSFRIRRAWPPRLLIN</sequence>
<reference evidence="1" key="1">
    <citation type="submission" date="2022-07" db="EMBL/GenBank/DDBJ databases">
        <title>Chromosome-level genome of Muraenolepis orangiensis.</title>
        <authorList>
            <person name="Kim J."/>
        </authorList>
    </citation>
    <scope>NUCLEOTIDE SEQUENCE</scope>
    <source>
        <strain evidence="1">KU_S4_2022</strain>
        <tissue evidence="1">Muscle</tissue>
    </source>
</reference>
<comment type="caution">
    <text evidence="1">The sequence shown here is derived from an EMBL/GenBank/DDBJ whole genome shotgun (WGS) entry which is preliminary data.</text>
</comment>
<dbReference type="EMBL" id="JANIIK010000112">
    <property type="protein sequence ID" value="KAJ3592931.1"/>
    <property type="molecule type" value="Genomic_DNA"/>
</dbReference>